<feature type="compositionally biased region" description="Basic and acidic residues" evidence="1">
    <location>
        <begin position="86"/>
        <end position="102"/>
    </location>
</feature>
<name>A0A915Q0J5_9BILA</name>
<feature type="compositionally biased region" description="Basic and acidic residues" evidence="1">
    <location>
        <begin position="110"/>
        <end position="130"/>
    </location>
</feature>
<dbReference type="WBParaSite" id="sdigi.contig692.g9513.t1">
    <property type="protein sequence ID" value="sdigi.contig692.g9513.t1"/>
    <property type="gene ID" value="sdigi.contig692.g9513"/>
</dbReference>
<evidence type="ECO:0000313" key="2">
    <source>
        <dbReference type="Proteomes" id="UP000887581"/>
    </source>
</evidence>
<evidence type="ECO:0000256" key="1">
    <source>
        <dbReference type="SAM" id="MobiDB-lite"/>
    </source>
</evidence>
<sequence>MESIKEGVECDRLEKFVPDSRTREANVLFLQHSVLNGTTESNISARPLINLLVIDTLCLASENGTARQAMSAPFPEIETRRGKRNIPRELKLRYASGDKIESDNESDLVATDRHQNIEKNKDDKEQKTQT</sequence>
<dbReference type="AlphaFoldDB" id="A0A915Q0J5"/>
<reference evidence="3" key="1">
    <citation type="submission" date="2022-11" db="UniProtKB">
        <authorList>
            <consortium name="WormBaseParasite"/>
        </authorList>
    </citation>
    <scope>IDENTIFICATION</scope>
</reference>
<evidence type="ECO:0000313" key="3">
    <source>
        <dbReference type="WBParaSite" id="sdigi.contig692.g9513.t1"/>
    </source>
</evidence>
<protein>
    <submittedName>
        <fullName evidence="3">Uncharacterized protein</fullName>
    </submittedName>
</protein>
<dbReference type="Proteomes" id="UP000887581">
    <property type="component" value="Unplaced"/>
</dbReference>
<accession>A0A915Q0J5</accession>
<proteinExistence type="predicted"/>
<organism evidence="2 3">
    <name type="scientific">Setaria digitata</name>
    <dbReference type="NCBI Taxonomy" id="48799"/>
    <lineage>
        <taxon>Eukaryota</taxon>
        <taxon>Metazoa</taxon>
        <taxon>Ecdysozoa</taxon>
        <taxon>Nematoda</taxon>
        <taxon>Chromadorea</taxon>
        <taxon>Rhabditida</taxon>
        <taxon>Spirurina</taxon>
        <taxon>Spiruromorpha</taxon>
        <taxon>Filarioidea</taxon>
        <taxon>Setariidae</taxon>
        <taxon>Setaria</taxon>
    </lineage>
</organism>
<keyword evidence="2" id="KW-1185">Reference proteome</keyword>
<feature type="region of interest" description="Disordered" evidence="1">
    <location>
        <begin position="68"/>
        <end position="130"/>
    </location>
</feature>